<feature type="region of interest" description="Disordered" evidence="1">
    <location>
        <begin position="1"/>
        <end position="25"/>
    </location>
</feature>
<evidence type="ECO:0000313" key="3">
    <source>
        <dbReference type="EMBL" id="SAM01503.1"/>
    </source>
</evidence>
<dbReference type="EMBL" id="LT554419">
    <property type="protein sequence ID" value="SAM05125.1"/>
    <property type="molecule type" value="Genomic_DNA"/>
</dbReference>
<reference evidence="4" key="1">
    <citation type="submission" date="2016-04" db="EMBL/GenBank/DDBJ databases">
        <authorList>
            <person name="Evans L.H."/>
            <person name="Alamgir A."/>
            <person name="Owens N."/>
            <person name="Weber N.D."/>
            <person name="Virtaneva K."/>
            <person name="Barbian K."/>
            <person name="Babar A."/>
            <person name="Rosenke K."/>
        </authorList>
    </citation>
    <scope>NUCLEOTIDE SEQUENCE [LARGE SCALE GENOMIC DNA]</scope>
    <source>
        <strain evidence="4">CBS 101.48</strain>
    </source>
</reference>
<dbReference type="Proteomes" id="UP000078561">
    <property type="component" value="Unassembled WGS sequence"/>
</dbReference>
<dbReference type="EMBL" id="LT553527">
    <property type="protein sequence ID" value="SAM01503.1"/>
    <property type="molecule type" value="Genomic_DNA"/>
</dbReference>
<protein>
    <submittedName>
        <fullName evidence="4">Uncharacterized protein</fullName>
    </submittedName>
</protein>
<accession>A0A163K2M6</accession>
<name>A0A163K2M6_ABSGL</name>
<dbReference type="InParanoid" id="A0A163K2M6"/>
<feature type="region of interest" description="Disordered" evidence="1">
    <location>
        <begin position="39"/>
        <end position="88"/>
    </location>
</feature>
<organism evidence="4">
    <name type="scientific">Absidia glauca</name>
    <name type="common">Pin mould</name>
    <dbReference type="NCBI Taxonomy" id="4829"/>
    <lineage>
        <taxon>Eukaryota</taxon>
        <taxon>Fungi</taxon>
        <taxon>Fungi incertae sedis</taxon>
        <taxon>Mucoromycota</taxon>
        <taxon>Mucoromycotina</taxon>
        <taxon>Mucoromycetes</taxon>
        <taxon>Mucorales</taxon>
        <taxon>Cunninghamellaceae</taxon>
        <taxon>Absidia</taxon>
    </lineage>
</organism>
<dbReference type="EMBL" id="LT551165">
    <property type="protein sequence ID" value="SAL96670.1"/>
    <property type="molecule type" value="Genomic_DNA"/>
</dbReference>
<proteinExistence type="predicted"/>
<gene>
    <name evidence="4" type="primary">ABSGL_10991.1 scaffold 12038</name>
    <name evidence="2" type="synonym">ABSGL_02086.1 scaffold 2596</name>
    <name evidence="3" type="synonym">ABSGL_07244.1 scaffold 8717</name>
</gene>
<dbReference type="AlphaFoldDB" id="A0A163K2M6"/>
<keyword evidence="5" id="KW-1185">Reference proteome</keyword>
<evidence type="ECO:0000256" key="1">
    <source>
        <dbReference type="SAM" id="MobiDB-lite"/>
    </source>
</evidence>
<evidence type="ECO:0000313" key="4">
    <source>
        <dbReference type="EMBL" id="SAM05125.1"/>
    </source>
</evidence>
<evidence type="ECO:0000313" key="5">
    <source>
        <dbReference type="Proteomes" id="UP000078561"/>
    </source>
</evidence>
<sequence>MRRLKNRNYPITRPSQRKEDTHPLIQEVDAQKVFCEAIDTGNDANDDEELESSSPRPGGIPLSTPFKEKGRHPTSHPRGGMPKNCFHG</sequence>
<evidence type="ECO:0000313" key="2">
    <source>
        <dbReference type="EMBL" id="SAL96670.1"/>
    </source>
</evidence>